<proteinExistence type="predicted"/>
<protein>
    <submittedName>
        <fullName evidence="1">Uncharacterized protein</fullName>
    </submittedName>
</protein>
<name>A0A0U5GJ14_ASPCI</name>
<evidence type="ECO:0000313" key="1">
    <source>
        <dbReference type="EMBL" id="CEL00788.1"/>
    </source>
</evidence>
<accession>A0A0U5GJ14</accession>
<sequence>MPCEDFSQLCPACLERASKCSEPLAREYIPVNSLRLPPSTTPYTFTAETSAQFDTKIGGEVIGNALCKNLEPYLKTRDKKVRRFHMWIRQTTPAERGPNTRRSRKVIITVLVDVDTANLTTIPKLPEYLKMDFPTEFKDAARGFELEVGSWEMKAMTQADHASVFRLTWFMALHSPQEHEDCAPYMIWSNFPPLAYGETKPADVKEDPWFIWREKHPTTKTGIPAGAVGSH</sequence>
<organism evidence="1 2">
    <name type="scientific">Aspergillus calidoustus</name>
    <dbReference type="NCBI Taxonomy" id="454130"/>
    <lineage>
        <taxon>Eukaryota</taxon>
        <taxon>Fungi</taxon>
        <taxon>Dikarya</taxon>
        <taxon>Ascomycota</taxon>
        <taxon>Pezizomycotina</taxon>
        <taxon>Eurotiomycetes</taxon>
        <taxon>Eurotiomycetidae</taxon>
        <taxon>Eurotiales</taxon>
        <taxon>Aspergillaceae</taxon>
        <taxon>Aspergillus</taxon>
        <taxon>Aspergillus subgen. Nidulantes</taxon>
    </lineage>
</organism>
<keyword evidence="2" id="KW-1185">Reference proteome</keyword>
<gene>
    <name evidence="1" type="ORF">ASPCAL00384</name>
</gene>
<reference evidence="2" key="1">
    <citation type="journal article" date="2016" name="Genome Announc.">
        <title>Draft genome sequences of fungus Aspergillus calidoustus.</title>
        <authorList>
            <person name="Horn F."/>
            <person name="Linde J."/>
            <person name="Mattern D.J."/>
            <person name="Walther G."/>
            <person name="Guthke R."/>
            <person name="Scherlach K."/>
            <person name="Martin K."/>
            <person name="Brakhage A.A."/>
            <person name="Petzke L."/>
            <person name="Valiante V."/>
        </authorList>
    </citation>
    <scope>NUCLEOTIDE SEQUENCE [LARGE SCALE GENOMIC DNA]</scope>
    <source>
        <strain evidence="2">SF006504</strain>
    </source>
</reference>
<evidence type="ECO:0000313" key="2">
    <source>
        <dbReference type="Proteomes" id="UP000054771"/>
    </source>
</evidence>
<dbReference type="Proteomes" id="UP000054771">
    <property type="component" value="Unassembled WGS sequence"/>
</dbReference>
<dbReference type="EMBL" id="CDMC01000001">
    <property type="protein sequence ID" value="CEL00788.1"/>
    <property type="molecule type" value="Genomic_DNA"/>
</dbReference>
<dbReference type="OrthoDB" id="10299501at2759"/>
<dbReference type="AlphaFoldDB" id="A0A0U5GJ14"/>